<name>E9SB91_RUMAL</name>
<feature type="region of interest" description="Disordered" evidence="1">
    <location>
        <begin position="45"/>
        <end position="64"/>
    </location>
</feature>
<gene>
    <name evidence="2" type="ORF">CUS_6563</name>
</gene>
<accession>E9SB91</accession>
<comment type="caution">
    <text evidence="2">The sequence shown here is derived from an EMBL/GenBank/DDBJ whole genome shotgun (WGS) entry which is preliminary data.</text>
</comment>
<evidence type="ECO:0000313" key="3">
    <source>
        <dbReference type="Proteomes" id="UP000004259"/>
    </source>
</evidence>
<proteinExistence type="predicted"/>
<evidence type="ECO:0000313" key="2">
    <source>
        <dbReference type="EMBL" id="EGC03409.1"/>
    </source>
</evidence>
<dbReference type="EMBL" id="ADKM02000066">
    <property type="protein sequence ID" value="EGC03409.1"/>
    <property type="molecule type" value="Genomic_DNA"/>
</dbReference>
<dbReference type="Proteomes" id="UP000004259">
    <property type="component" value="Unassembled WGS sequence"/>
</dbReference>
<feature type="compositionally biased region" description="Acidic residues" evidence="1">
    <location>
        <begin position="51"/>
        <end position="64"/>
    </location>
</feature>
<reference evidence="2 3" key="1">
    <citation type="submission" date="2011-02" db="EMBL/GenBank/DDBJ databases">
        <authorList>
            <person name="Nelson K.E."/>
            <person name="Sutton G."/>
            <person name="Torralba M."/>
            <person name="Durkin S."/>
            <person name="Harkins D."/>
            <person name="Montgomery R."/>
            <person name="Ziemer C."/>
            <person name="Klaassens E."/>
            <person name="Ocuiv P."/>
            <person name="Morrison M."/>
        </authorList>
    </citation>
    <scope>NUCLEOTIDE SEQUENCE [LARGE SCALE GENOMIC DNA]</scope>
    <source>
        <strain evidence="2 3">8</strain>
    </source>
</reference>
<sequence>MLAEVLYRRLTLLTITAAAVTMVGCAWDGQGDGLGEFTSARVTAEESAVTDGEDSSEDDTPSEEEIAEDTAMALVEKWLGLLAEGDAKSADELVSPRIRAVDEDLRLFNTDFPKAADITRYAPSVVRKDAYGYTVTLKVIVTPRDDPESKVNADILVSIDSDGGAAVEYVTEIGSTAMRSRRVMRRAKQAYECAVNSLANMEKKTWSGMHHMGEGSRVTDDIEERLHPAKSEDFSVAVRDGEVMYVSWTDGGITERYPKAEEYEDLRESEPERS</sequence>
<keyword evidence="3" id="KW-1185">Reference proteome</keyword>
<dbReference type="AlphaFoldDB" id="E9SB91"/>
<dbReference type="RefSeq" id="WP_002848739.1">
    <property type="nucleotide sequence ID" value="NZ_ADKM02000066.1"/>
</dbReference>
<dbReference type="STRING" id="246199.CUS_6563"/>
<organism evidence="2 3">
    <name type="scientific">Ruminococcus albus 8</name>
    <dbReference type="NCBI Taxonomy" id="246199"/>
    <lineage>
        <taxon>Bacteria</taxon>
        <taxon>Bacillati</taxon>
        <taxon>Bacillota</taxon>
        <taxon>Clostridia</taxon>
        <taxon>Eubacteriales</taxon>
        <taxon>Oscillospiraceae</taxon>
        <taxon>Ruminococcus</taxon>
    </lineage>
</organism>
<protein>
    <submittedName>
        <fullName evidence="2">Uncharacterized protein</fullName>
    </submittedName>
</protein>
<evidence type="ECO:0000256" key="1">
    <source>
        <dbReference type="SAM" id="MobiDB-lite"/>
    </source>
</evidence>
<dbReference type="OrthoDB" id="1819772at2"/>